<keyword evidence="3" id="KW-1185">Reference proteome</keyword>
<dbReference type="KEGG" id="cat:CA2559_01355"/>
<dbReference type="eggNOG" id="ENOG502Z80K">
    <property type="taxonomic scope" value="Bacteria"/>
</dbReference>
<dbReference type="HOGENOM" id="CLU_027065_1_0_10"/>
<sequence>MLLKILPLAKNILKKYIKAILVILGVLLVLVIGANYYAKLQLKKALSEVSAKNDFSYETLDVNVLLGKVSIDNVSFKSKSFELESPSIKLKGFGYWYYITSKDVSVSTLQIDAPKLKVIKGAEKDTVTSTKNQSFEGDVSIGNIKTSNGYLDVINEGDEKNISIKLSNINLKSFKTSQEILKNGLPFNYKSLSGSLDSVYVKMNFYQDLKVQSIKIEDNNFNVNNLSITPKYERAEFQNVIPYEKDLITLNVPELKLNDLKIDTLNDKLSLKTPSIVVVNADCNIYRDKTHTDDVRIKPMYSEMLRNLNFGLDINTLEIQSSKLVYEERAEGTKKIGKVLLENLNATIKDINNTSKNDGGKLTTANISTNFMGTSQLNVNWQFDINNLNDTFNIKGEAKQVSADAMNMFFVPAVNVKAIGTLNELYFNYSGDKNDALGDMRIDYSTFKVEVLRKDGSSENRLLSGIVNLFLDNNEKDGRVTKQDVSVTRDKTKSFWNYFWLCIRNGALQSLTKS</sequence>
<dbReference type="Proteomes" id="UP000002297">
    <property type="component" value="Chromosome"/>
</dbReference>
<accession>A3U543</accession>
<reference evidence="2 3" key="1">
    <citation type="journal article" date="2010" name="J. Bacteriol.">
        <title>The complete genome sequence of Croceibacter atlanticus HTCC2559T.</title>
        <authorList>
            <person name="Oh H.M."/>
            <person name="Kang I."/>
            <person name="Ferriera S."/>
            <person name="Giovannoni S.J."/>
            <person name="Cho J.C."/>
        </authorList>
    </citation>
    <scope>NUCLEOTIDE SEQUENCE [LARGE SCALE GENOMIC DNA]</scope>
    <source>
        <strain evidence="3">ATCC BAA-628 / HTCC2559 / KCTC 12090</strain>
    </source>
</reference>
<organism evidence="2 3">
    <name type="scientific">Croceibacter atlanticus (strain ATCC BAA-628 / JCM 21780 / CIP 108009 / IAM 15332 / KCTC 12090 / HTCC2559)</name>
    <dbReference type="NCBI Taxonomy" id="216432"/>
    <lineage>
        <taxon>Bacteria</taxon>
        <taxon>Pseudomonadati</taxon>
        <taxon>Bacteroidota</taxon>
        <taxon>Flavobacteriia</taxon>
        <taxon>Flavobacteriales</taxon>
        <taxon>Flavobacteriaceae</taxon>
        <taxon>Croceibacter</taxon>
    </lineage>
</organism>
<evidence type="ECO:0000313" key="2">
    <source>
        <dbReference type="EMBL" id="EAP87360.1"/>
    </source>
</evidence>
<keyword evidence="1" id="KW-0472">Membrane</keyword>
<evidence type="ECO:0000313" key="3">
    <source>
        <dbReference type="Proteomes" id="UP000002297"/>
    </source>
</evidence>
<dbReference type="AlphaFoldDB" id="A3U543"/>
<dbReference type="EMBL" id="CP002046">
    <property type="protein sequence ID" value="EAP87360.1"/>
    <property type="molecule type" value="Genomic_DNA"/>
</dbReference>
<feature type="transmembrane region" description="Helical" evidence="1">
    <location>
        <begin position="20"/>
        <end position="38"/>
    </location>
</feature>
<dbReference type="STRING" id="216432.CA2559_01355"/>
<keyword evidence="1" id="KW-1133">Transmembrane helix</keyword>
<evidence type="ECO:0000256" key="1">
    <source>
        <dbReference type="SAM" id="Phobius"/>
    </source>
</evidence>
<gene>
    <name evidence="2" type="ordered locus">CA2559_01355</name>
</gene>
<proteinExistence type="predicted"/>
<keyword evidence="1" id="KW-0812">Transmembrane</keyword>
<name>A3U543_CROAH</name>
<protein>
    <submittedName>
        <fullName evidence="2">Uncharacterized protein</fullName>
    </submittedName>
</protein>